<dbReference type="EMBL" id="CP104377">
    <property type="protein sequence ID" value="UXC17246.1"/>
    <property type="molecule type" value="Genomic_DNA"/>
</dbReference>
<keyword evidence="2" id="KW-1133">Transmembrane helix</keyword>
<organism evidence="3 4">
    <name type="scientific">Comamonas squillarum</name>
    <dbReference type="NCBI Taxonomy" id="2977320"/>
    <lineage>
        <taxon>Bacteria</taxon>
        <taxon>Pseudomonadati</taxon>
        <taxon>Pseudomonadota</taxon>
        <taxon>Betaproteobacteria</taxon>
        <taxon>Burkholderiales</taxon>
        <taxon>Comamonadaceae</taxon>
        <taxon>Comamonas</taxon>
    </lineage>
</organism>
<keyword evidence="4" id="KW-1185">Reference proteome</keyword>
<sequence>MNLQEAFAQLGLPIDADERAVRRAYARQLKDIDQLAQPEAFIALRSAYEQAMAYARSNAALDHPDAEPDKTEPQQPPLEPLQSLQSLDLRDVASPVGNTEQHEHSSADPSPGTDSEPNSEPEPQPEPKLLVMSPMAVAEQLLDAWQWEFSPNNIEAAQAELQRLMASPMLESLENREAFEMELALRIEGGALGARRSALLIAADNLFDWRRNGVPGESLEYILDGFAALEPKQRELVIALLGEPDPWVARMQMVTPITLEFFEQQLPNWLAWWLPEGHAERWFSVWAALPAWKRLKEGFRLAPEQAGEDAFSFWAQMAFIVVLILGGIFAYHWISVRDQRRQEAGLDQACLQKLALFRSSAWQDLHAKDLRDYFQCAGSAGFPMKADIRGWEQALRIANVLAPARDHRQEGPPVLLYDDLLLNLSDGRAFGFVRSYPLPPYCVQLRSFAVRNQWLQVGDIASAKAFVEELAWCDAQKTEDETENLKTSDRVSVFDRNIDSKVLGYVLRHVDVWPDAKKPTVPLEVLMNEAKLPDYDWRLAPEVDAGAVECPHDVPCKQSDMSLSLLPVNTDERR</sequence>
<evidence type="ECO:0000256" key="1">
    <source>
        <dbReference type="SAM" id="MobiDB-lite"/>
    </source>
</evidence>
<dbReference type="Proteomes" id="UP001058290">
    <property type="component" value="Chromosome"/>
</dbReference>
<protein>
    <recommendedName>
        <fullName evidence="5">J domain-containing protein</fullName>
    </recommendedName>
</protein>
<dbReference type="RefSeq" id="WP_260718522.1">
    <property type="nucleotide sequence ID" value="NZ_CP104377.1"/>
</dbReference>
<feature type="transmembrane region" description="Helical" evidence="2">
    <location>
        <begin position="313"/>
        <end position="334"/>
    </location>
</feature>
<reference evidence="3" key="1">
    <citation type="submission" date="2022-09" db="EMBL/GenBank/DDBJ databases">
        <title>Bacterial diversity in gut of crayfish and pufferfish.</title>
        <authorList>
            <person name="Huang Y."/>
        </authorList>
    </citation>
    <scope>NUCLEOTIDE SEQUENCE</scope>
    <source>
        <strain evidence="3">PR12</strain>
    </source>
</reference>
<feature type="region of interest" description="Disordered" evidence="1">
    <location>
        <begin position="96"/>
        <end position="127"/>
    </location>
</feature>
<evidence type="ECO:0008006" key="5">
    <source>
        <dbReference type="Google" id="ProtNLM"/>
    </source>
</evidence>
<evidence type="ECO:0000256" key="2">
    <source>
        <dbReference type="SAM" id="Phobius"/>
    </source>
</evidence>
<evidence type="ECO:0000313" key="3">
    <source>
        <dbReference type="EMBL" id="UXC17246.1"/>
    </source>
</evidence>
<evidence type="ECO:0000313" key="4">
    <source>
        <dbReference type="Proteomes" id="UP001058290"/>
    </source>
</evidence>
<keyword evidence="2" id="KW-0812">Transmembrane</keyword>
<name>A0ABY5ZTL6_9BURK</name>
<accession>A0ABY5ZTL6</accession>
<keyword evidence="2" id="KW-0472">Membrane</keyword>
<proteinExistence type="predicted"/>
<gene>
    <name evidence="3" type="ORF">N4T19_16245</name>
</gene>